<dbReference type="RefSeq" id="WP_145263699.1">
    <property type="nucleotide sequence ID" value="NZ_CP036316.1"/>
</dbReference>
<dbReference type="EMBL" id="CP036316">
    <property type="protein sequence ID" value="QDT65566.1"/>
    <property type="molecule type" value="Genomic_DNA"/>
</dbReference>
<dbReference type="Proteomes" id="UP000319976">
    <property type="component" value="Chromosome"/>
</dbReference>
<dbReference type="OrthoDB" id="286978at2"/>
<reference evidence="1 2" key="1">
    <citation type="submission" date="2019-02" db="EMBL/GenBank/DDBJ databases">
        <title>Deep-cultivation of Planctomycetes and their phenomic and genomic characterization uncovers novel biology.</title>
        <authorList>
            <person name="Wiegand S."/>
            <person name="Jogler M."/>
            <person name="Boedeker C."/>
            <person name="Pinto D."/>
            <person name="Vollmers J."/>
            <person name="Rivas-Marin E."/>
            <person name="Kohn T."/>
            <person name="Peeters S.H."/>
            <person name="Heuer A."/>
            <person name="Rast P."/>
            <person name="Oberbeckmann S."/>
            <person name="Bunk B."/>
            <person name="Jeske O."/>
            <person name="Meyerdierks A."/>
            <person name="Storesund J.E."/>
            <person name="Kallscheuer N."/>
            <person name="Luecker S."/>
            <person name="Lage O.M."/>
            <person name="Pohl T."/>
            <person name="Merkel B.J."/>
            <person name="Hornburger P."/>
            <person name="Mueller R.-W."/>
            <person name="Bruemmer F."/>
            <person name="Labrenz M."/>
            <person name="Spormann A.M."/>
            <person name="Op den Camp H."/>
            <person name="Overmann J."/>
            <person name="Amann R."/>
            <person name="Jetten M.S.M."/>
            <person name="Mascher T."/>
            <person name="Medema M.H."/>
            <person name="Devos D.P."/>
            <person name="Kaster A.-K."/>
            <person name="Ovreas L."/>
            <person name="Rohde M."/>
            <person name="Galperin M.Y."/>
            <person name="Jogler C."/>
        </authorList>
    </citation>
    <scope>NUCLEOTIDE SEQUENCE [LARGE SCALE GENOMIC DNA]</scope>
    <source>
        <strain evidence="1 2">V22</strain>
    </source>
</reference>
<proteinExistence type="predicted"/>
<protein>
    <submittedName>
        <fullName evidence="1">Uncharacterized protein</fullName>
    </submittedName>
</protein>
<sequence>MTLREQVTDAIRLNLELIDHIEHAFTPKVQEMRRLSRDEYSDPEKGVSDKAIRNSSATVLESDYYTRKLYDKLKALTDSISDSLTEISEHGQ</sequence>
<evidence type="ECO:0000313" key="1">
    <source>
        <dbReference type="EMBL" id="QDT65566.1"/>
    </source>
</evidence>
<keyword evidence="2" id="KW-1185">Reference proteome</keyword>
<organism evidence="1 2">
    <name type="scientific">Calycomorphotria hydatis</name>
    <dbReference type="NCBI Taxonomy" id="2528027"/>
    <lineage>
        <taxon>Bacteria</taxon>
        <taxon>Pseudomonadati</taxon>
        <taxon>Planctomycetota</taxon>
        <taxon>Planctomycetia</taxon>
        <taxon>Planctomycetales</taxon>
        <taxon>Planctomycetaceae</taxon>
        <taxon>Calycomorphotria</taxon>
    </lineage>
</organism>
<name>A0A517TB23_9PLAN</name>
<dbReference type="AlphaFoldDB" id="A0A517TB23"/>
<dbReference type="KEGG" id="chya:V22_28210"/>
<gene>
    <name evidence="1" type="ORF">V22_28210</name>
</gene>
<evidence type="ECO:0000313" key="2">
    <source>
        <dbReference type="Proteomes" id="UP000319976"/>
    </source>
</evidence>
<accession>A0A517TB23</accession>